<keyword evidence="3" id="KW-1185">Reference proteome</keyword>
<dbReference type="AlphaFoldDB" id="A0A6V8KWI1"/>
<gene>
    <name evidence="2" type="ORF">Prum_030850</name>
</gene>
<dbReference type="Proteomes" id="UP000482960">
    <property type="component" value="Unassembled WGS sequence"/>
</dbReference>
<dbReference type="EMBL" id="BLPG01000001">
    <property type="protein sequence ID" value="GFJ89443.1"/>
    <property type="molecule type" value="Genomic_DNA"/>
</dbReference>
<sequence>MTSEDPYAVVWAEHTGHLGAVAGEEAGWYATVATELVRPGDRLAVDVGCGGAGMTVALAAALGPDGRAVGVDMEPAILAAAKERAPRLDFLQADLDGDLADLRAALGAPADVVWASASVHHAGDQQAAVATLATLLAQGGRLALAEGGLPPRHLPWDVGVGEPGLEIRLDAAQDRWFAGMRAGLPGSVPMPYGWTEALRRAGLSAVTSRTTLMERPVPLSEASLARLLDRLAHRVDRLRPAGLLAEADLAAWARLLDPDDEAWLGRREDLYWLDARTVHVGTRAE</sequence>
<evidence type="ECO:0000259" key="1">
    <source>
        <dbReference type="Pfam" id="PF08242"/>
    </source>
</evidence>
<comment type="caution">
    <text evidence="2">The sequence shown here is derived from an EMBL/GenBank/DDBJ whole genome shotgun (WGS) entry which is preliminary data.</text>
</comment>
<dbReference type="Pfam" id="PF08242">
    <property type="entry name" value="Methyltransf_12"/>
    <property type="match status" value="1"/>
</dbReference>
<dbReference type="RefSeq" id="WP_281368910.1">
    <property type="nucleotide sequence ID" value="NZ_BAABJB010000002.1"/>
</dbReference>
<protein>
    <recommendedName>
        <fullName evidence="1">Methyltransferase type 12 domain-containing protein</fullName>
    </recommendedName>
</protein>
<dbReference type="PANTHER" id="PTHR43861:SF1">
    <property type="entry name" value="TRANS-ACONITATE 2-METHYLTRANSFERASE"/>
    <property type="match status" value="1"/>
</dbReference>
<reference evidence="2 3" key="1">
    <citation type="submission" date="2020-03" db="EMBL/GenBank/DDBJ databases">
        <title>Whole genome shotgun sequence of Phytohabitans rumicis NBRC 108638.</title>
        <authorList>
            <person name="Komaki H."/>
            <person name="Tamura T."/>
        </authorList>
    </citation>
    <scope>NUCLEOTIDE SEQUENCE [LARGE SCALE GENOMIC DNA]</scope>
    <source>
        <strain evidence="2 3">NBRC 108638</strain>
    </source>
</reference>
<name>A0A6V8KWI1_9ACTN</name>
<dbReference type="InterPro" id="IPR029063">
    <property type="entry name" value="SAM-dependent_MTases_sf"/>
</dbReference>
<dbReference type="CDD" id="cd02440">
    <property type="entry name" value="AdoMet_MTases"/>
    <property type="match status" value="1"/>
</dbReference>
<evidence type="ECO:0000313" key="3">
    <source>
        <dbReference type="Proteomes" id="UP000482960"/>
    </source>
</evidence>
<evidence type="ECO:0000313" key="2">
    <source>
        <dbReference type="EMBL" id="GFJ89443.1"/>
    </source>
</evidence>
<reference evidence="2 3" key="2">
    <citation type="submission" date="2020-03" db="EMBL/GenBank/DDBJ databases">
        <authorList>
            <person name="Ichikawa N."/>
            <person name="Kimura A."/>
            <person name="Kitahashi Y."/>
            <person name="Uohara A."/>
        </authorList>
    </citation>
    <scope>NUCLEOTIDE SEQUENCE [LARGE SCALE GENOMIC DNA]</scope>
    <source>
        <strain evidence="2 3">NBRC 108638</strain>
    </source>
</reference>
<dbReference type="Gene3D" id="3.40.50.150">
    <property type="entry name" value="Vaccinia Virus protein VP39"/>
    <property type="match status" value="1"/>
</dbReference>
<feature type="domain" description="Methyltransferase type 12" evidence="1">
    <location>
        <begin position="45"/>
        <end position="142"/>
    </location>
</feature>
<accession>A0A6V8KWI1</accession>
<dbReference type="SUPFAM" id="SSF53335">
    <property type="entry name" value="S-adenosyl-L-methionine-dependent methyltransferases"/>
    <property type="match status" value="1"/>
</dbReference>
<dbReference type="InterPro" id="IPR013217">
    <property type="entry name" value="Methyltransf_12"/>
</dbReference>
<dbReference type="PANTHER" id="PTHR43861">
    <property type="entry name" value="TRANS-ACONITATE 2-METHYLTRANSFERASE-RELATED"/>
    <property type="match status" value="1"/>
</dbReference>
<proteinExistence type="predicted"/>
<organism evidence="2 3">
    <name type="scientific">Phytohabitans rumicis</name>
    <dbReference type="NCBI Taxonomy" id="1076125"/>
    <lineage>
        <taxon>Bacteria</taxon>
        <taxon>Bacillati</taxon>
        <taxon>Actinomycetota</taxon>
        <taxon>Actinomycetes</taxon>
        <taxon>Micromonosporales</taxon>
        <taxon>Micromonosporaceae</taxon>
    </lineage>
</organism>